<dbReference type="PANTHER" id="PTHR21716">
    <property type="entry name" value="TRANSMEMBRANE PROTEIN"/>
    <property type="match status" value="1"/>
</dbReference>
<feature type="transmembrane region" description="Helical" evidence="9">
    <location>
        <begin position="279"/>
        <end position="296"/>
    </location>
</feature>
<gene>
    <name evidence="10" type="ORF">ABIE21_001963</name>
</gene>
<dbReference type="PRINTS" id="PR00173">
    <property type="entry name" value="EDTRNSPORT"/>
</dbReference>
<feature type="compositionally biased region" description="Basic residues" evidence="8">
    <location>
        <begin position="372"/>
        <end position="383"/>
    </location>
</feature>
<reference evidence="10 11" key="1">
    <citation type="submission" date="2024-06" db="EMBL/GenBank/DDBJ databases">
        <title>Sorghum-associated microbial communities from plants grown in Nebraska, USA.</title>
        <authorList>
            <person name="Schachtman D."/>
        </authorList>
    </citation>
    <scope>NUCLEOTIDE SEQUENCE [LARGE SCALE GENOMIC DNA]</scope>
    <source>
        <strain evidence="10 11">2857</strain>
    </source>
</reference>
<keyword evidence="4" id="KW-1003">Cell membrane</keyword>
<dbReference type="EMBL" id="JBEPSJ010000002">
    <property type="protein sequence ID" value="MET4582453.1"/>
    <property type="molecule type" value="Genomic_DNA"/>
</dbReference>
<evidence type="ECO:0000256" key="7">
    <source>
        <dbReference type="ARBA" id="ARBA00023136"/>
    </source>
</evidence>
<feature type="transmembrane region" description="Helical" evidence="9">
    <location>
        <begin position="223"/>
        <end position="242"/>
    </location>
</feature>
<dbReference type="Pfam" id="PF01594">
    <property type="entry name" value="AI-2E_transport"/>
    <property type="match status" value="1"/>
</dbReference>
<feature type="transmembrane region" description="Helical" evidence="9">
    <location>
        <begin position="77"/>
        <end position="103"/>
    </location>
</feature>
<comment type="caution">
    <text evidence="10">The sequence shown here is derived from an EMBL/GenBank/DDBJ whole genome shotgun (WGS) entry which is preliminary data.</text>
</comment>
<evidence type="ECO:0000256" key="9">
    <source>
        <dbReference type="SAM" id="Phobius"/>
    </source>
</evidence>
<evidence type="ECO:0000256" key="4">
    <source>
        <dbReference type="ARBA" id="ARBA00022475"/>
    </source>
</evidence>
<dbReference type="RefSeq" id="WP_354024643.1">
    <property type="nucleotide sequence ID" value="NZ_JBEPSJ010000002.1"/>
</dbReference>
<accession>A0ABV2QNI9</accession>
<feature type="region of interest" description="Disordered" evidence="8">
    <location>
        <begin position="355"/>
        <end position="383"/>
    </location>
</feature>
<comment type="similarity">
    <text evidence="2">Belongs to the autoinducer-2 exporter (AI-2E) (TC 2.A.86) family.</text>
</comment>
<keyword evidence="5 9" id="KW-0812">Transmembrane</keyword>
<dbReference type="PANTHER" id="PTHR21716:SF53">
    <property type="entry name" value="PERMEASE PERM-RELATED"/>
    <property type="match status" value="1"/>
</dbReference>
<dbReference type="InterPro" id="IPR002549">
    <property type="entry name" value="AI-2E-like"/>
</dbReference>
<evidence type="ECO:0000313" key="10">
    <source>
        <dbReference type="EMBL" id="MET4582453.1"/>
    </source>
</evidence>
<keyword evidence="7 9" id="KW-0472">Membrane</keyword>
<evidence type="ECO:0000256" key="5">
    <source>
        <dbReference type="ARBA" id="ARBA00022692"/>
    </source>
</evidence>
<proteinExistence type="inferred from homology"/>
<feature type="transmembrane region" description="Helical" evidence="9">
    <location>
        <begin position="157"/>
        <end position="181"/>
    </location>
</feature>
<keyword evidence="3" id="KW-0813">Transport</keyword>
<evidence type="ECO:0000256" key="6">
    <source>
        <dbReference type="ARBA" id="ARBA00022989"/>
    </source>
</evidence>
<evidence type="ECO:0000313" key="11">
    <source>
        <dbReference type="Proteomes" id="UP001549257"/>
    </source>
</evidence>
<dbReference type="Proteomes" id="UP001549257">
    <property type="component" value="Unassembled WGS sequence"/>
</dbReference>
<keyword evidence="11" id="KW-1185">Reference proteome</keyword>
<evidence type="ECO:0000256" key="8">
    <source>
        <dbReference type="SAM" id="MobiDB-lite"/>
    </source>
</evidence>
<feature type="compositionally biased region" description="Low complexity" evidence="8">
    <location>
        <begin position="355"/>
        <end position="371"/>
    </location>
</feature>
<evidence type="ECO:0000256" key="1">
    <source>
        <dbReference type="ARBA" id="ARBA00004651"/>
    </source>
</evidence>
<evidence type="ECO:0000256" key="2">
    <source>
        <dbReference type="ARBA" id="ARBA00009773"/>
    </source>
</evidence>
<organism evidence="10 11">
    <name type="scientific">Conyzicola nivalis</name>
    <dbReference type="NCBI Taxonomy" id="1477021"/>
    <lineage>
        <taxon>Bacteria</taxon>
        <taxon>Bacillati</taxon>
        <taxon>Actinomycetota</taxon>
        <taxon>Actinomycetes</taxon>
        <taxon>Micrococcales</taxon>
        <taxon>Microbacteriaceae</taxon>
        <taxon>Conyzicola</taxon>
    </lineage>
</organism>
<protein>
    <submittedName>
        <fullName evidence="10">PurR-regulated permease PerM</fullName>
    </submittedName>
</protein>
<sequence length="383" mass="39975">MTVDTPARPTLREIMTDKFGVLALRSVQIIAVLALATIAVFALIQLKLVVIPVIIALILASAFSPVIGWLRRRGVSAILATWITLVAGFIVFGGLVTLIVFAVRGQWDELATSASEGIDQLYEFAVNGPLGLDQSQLDDFRETVIDFLTSSQFGSGAIAGVSVAGEIIASIVLTIVILFFFMKDGDRIWAFFLTPFRGHALARGQRVGRTTVTTLGGYVRGTATIALVDAVAIGVGVAVLGVPLALPLAVIVFLASFIPLIGATVAGILAALVALVSNGPFVALIVIIIVIAVNQLEGNFLQPVVMAQSLKLHPLVILLALTAGTILGGIIGAVLSVPIAAVAWAIAKTWNDPRPAGVAPPATPARTAKPVRPAKKAVKPGKR</sequence>
<name>A0ABV2QNI9_9MICO</name>
<feature type="transmembrane region" description="Helical" evidence="9">
    <location>
        <begin position="248"/>
        <end position="272"/>
    </location>
</feature>
<feature type="transmembrane region" description="Helical" evidence="9">
    <location>
        <begin position="50"/>
        <end position="70"/>
    </location>
</feature>
<feature type="transmembrane region" description="Helical" evidence="9">
    <location>
        <begin position="316"/>
        <end position="346"/>
    </location>
</feature>
<comment type="subcellular location">
    <subcellularLocation>
        <location evidence="1">Cell membrane</location>
        <topology evidence="1">Multi-pass membrane protein</topology>
    </subcellularLocation>
</comment>
<evidence type="ECO:0000256" key="3">
    <source>
        <dbReference type="ARBA" id="ARBA00022448"/>
    </source>
</evidence>
<keyword evidence="6 9" id="KW-1133">Transmembrane helix</keyword>
<feature type="transmembrane region" description="Helical" evidence="9">
    <location>
        <begin position="21"/>
        <end position="44"/>
    </location>
</feature>